<reference evidence="8" key="1">
    <citation type="journal article" date="2014" name="Front. Microbiol.">
        <title>High frequency of phylogenetically diverse reductive dehalogenase-homologous genes in deep subseafloor sedimentary metagenomes.</title>
        <authorList>
            <person name="Kawai M."/>
            <person name="Futagami T."/>
            <person name="Toyoda A."/>
            <person name="Takaki Y."/>
            <person name="Nishi S."/>
            <person name="Hori S."/>
            <person name="Arai W."/>
            <person name="Tsubouchi T."/>
            <person name="Morono Y."/>
            <person name="Uchiyama I."/>
            <person name="Ito T."/>
            <person name="Fujiyama A."/>
            <person name="Inagaki F."/>
            <person name="Takami H."/>
        </authorList>
    </citation>
    <scope>NUCLEOTIDE SEQUENCE</scope>
    <source>
        <strain evidence="8">Expedition CK06-06</strain>
    </source>
</reference>
<evidence type="ECO:0000256" key="5">
    <source>
        <dbReference type="ARBA" id="ARBA00023136"/>
    </source>
</evidence>
<evidence type="ECO:0000256" key="6">
    <source>
        <dbReference type="SAM" id="Phobius"/>
    </source>
</evidence>
<evidence type="ECO:0000256" key="1">
    <source>
        <dbReference type="ARBA" id="ARBA00004141"/>
    </source>
</evidence>
<comment type="caution">
    <text evidence="8">The sequence shown here is derived from an EMBL/GenBank/DDBJ whole genome shotgun (WGS) entry which is preliminary data.</text>
</comment>
<keyword evidence="4 6" id="KW-1133">Transmembrane helix</keyword>
<evidence type="ECO:0000259" key="7">
    <source>
        <dbReference type="Pfam" id="PF02397"/>
    </source>
</evidence>
<comment type="subcellular location">
    <subcellularLocation>
        <location evidence="1">Membrane</location>
        <topology evidence="1">Multi-pass membrane protein</topology>
    </subcellularLocation>
</comment>
<dbReference type="NCBIfam" id="TIGR03025">
    <property type="entry name" value="EPS_sugtrans"/>
    <property type="match status" value="1"/>
</dbReference>
<feature type="non-terminal residue" evidence="8">
    <location>
        <position position="270"/>
    </location>
</feature>
<keyword evidence="3 6" id="KW-0812">Transmembrane</keyword>
<evidence type="ECO:0000256" key="2">
    <source>
        <dbReference type="ARBA" id="ARBA00022679"/>
    </source>
</evidence>
<keyword evidence="5 6" id="KW-0472">Membrane</keyword>
<dbReference type="Gene3D" id="3.40.50.720">
    <property type="entry name" value="NAD(P)-binding Rossmann-like Domain"/>
    <property type="match status" value="1"/>
</dbReference>
<keyword evidence="2" id="KW-0808">Transferase</keyword>
<dbReference type="GO" id="GO:0016020">
    <property type="term" value="C:membrane"/>
    <property type="evidence" value="ECO:0007669"/>
    <property type="project" value="UniProtKB-SubCell"/>
</dbReference>
<evidence type="ECO:0000256" key="4">
    <source>
        <dbReference type="ARBA" id="ARBA00022989"/>
    </source>
</evidence>
<dbReference type="GO" id="GO:0016780">
    <property type="term" value="F:phosphotransferase activity, for other substituted phosphate groups"/>
    <property type="evidence" value="ECO:0007669"/>
    <property type="project" value="TreeGrafter"/>
</dbReference>
<gene>
    <name evidence="8" type="ORF">S01H4_39498</name>
</gene>
<dbReference type="EMBL" id="BART01021399">
    <property type="protein sequence ID" value="GAG99817.1"/>
    <property type="molecule type" value="Genomic_DNA"/>
</dbReference>
<dbReference type="Pfam" id="PF02397">
    <property type="entry name" value="Bac_transf"/>
    <property type="match status" value="1"/>
</dbReference>
<proteinExistence type="predicted"/>
<evidence type="ECO:0000313" key="8">
    <source>
        <dbReference type="EMBL" id="GAG99817.1"/>
    </source>
</evidence>
<dbReference type="AlphaFoldDB" id="X1D3W9"/>
<evidence type="ECO:0000256" key="3">
    <source>
        <dbReference type="ARBA" id="ARBA00022692"/>
    </source>
</evidence>
<name>X1D3W9_9ZZZZ</name>
<dbReference type="InterPro" id="IPR017475">
    <property type="entry name" value="EPS_sugar_tfrase"/>
</dbReference>
<sequence length="270" mass="31864">MGELSELGKIVKKYNINRVIISSSDIKYFDIFRLLEEIEDLDIEIQMSPSLFEFSVSRMKIFEYMGIPLIQIQKTTIKGIDKFLKLLIDYLLGTVLFIVLIFLYIVVGTLIKIDSKGPVLYSQERYGRDFKKIKVYKFRTMRVGADKEKKVIKQLYDRKSSFKIKEDPRITRIGRFLRKTSLDEFPQVINVLKGELSIVGPRALVIEEGDQLEDWEKKRMQVKQGITGLWQISGRGDVNYEERIKLDLYYIQNWSIWLELRIIFLTILRI</sequence>
<protein>
    <recommendedName>
        <fullName evidence="7">Bacterial sugar transferase domain-containing protein</fullName>
    </recommendedName>
</protein>
<organism evidence="8">
    <name type="scientific">marine sediment metagenome</name>
    <dbReference type="NCBI Taxonomy" id="412755"/>
    <lineage>
        <taxon>unclassified sequences</taxon>
        <taxon>metagenomes</taxon>
        <taxon>ecological metagenomes</taxon>
    </lineage>
</organism>
<accession>X1D3W9</accession>
<feature type="transmembrane region" description="Helical" evidence="6">
    <location>
        <begin position="87"/>
        <end position="111"/>
    </location>
</feature>
<dbReference type="InterPro" id="IPR003362">
    <property type="entry name" value="Bact_transf"/>
</dbReference>
<feature type="domain" description="Bacterial sugar transferase" evidence="7">
    <location>
        <begin position="85"/>
        <end position="269"/>
    </location>
</feature>
<dbReference type="PANTHER" id="PTHR30576:SF0">
    <property type="entry name" value="UNDECAPRENYL-PHOSPHATE N-ACETYLGALACTOSAMINYL 1-PHOSPHATE TRANSFERASE-RELATED"/>
    <property type="match status" value="1"/>
</dbReference>
<dbReference type="PANTHER" id="PTHR30576">
    <property type="entry name" value="COLANIC BIOSYNTHESIS UDP-GLUCOSE LIPID CARRIER TRANSFERASE"/>
    <property type="match status" value="1"/>
</dbReference>